<evidence type="ECO:0000313" key="2">
    <source>
        <dbReference type="EMBL" id="KIM73397.1"/>
    </source>
</evidence>
<evidence type="ECO:0000313" key="3">
    <source>
        <dbReference type="Proteomes" id="UP000054166"/>
    </source>
</evidence>
<sequence length="358" mass="40469">MEHSWNIYCKTHEAAKQFKNKGFAHYESMAMILPQTDKGNSAFQPSIQTFGAVANTAMAMQPPSSLSQQQHMLPLPEPAHAQQQYMPPPPGPAHAQQQHMPPLPGPSHVPQDFLQHELQQQQQHMQLQNIYSDTQQQLPFNDVLPECMPPQNIHSNAQQQLPFGDAQCMPHQDIHNDMQQDFFRQLQQQQHMQPQDVYNHTQHWSFQQQQRQGSSTVRDTDLIAPHPPSTPLCPPTSVITLASHLTTAPTASVTRSRSSLKCKQSAYRNDASGASSEKRQKSGGGAVVYKMEAATIKTRNNTVMLVQQQETDLTNDQIVVLINLFQTSMPHSTTYLNIQRENLWKTWLAAQLKWAGHL</sequence>
<name>A0A0C3B7W7_PILCF</name>
<dbReference type="InParanoid" id="A0A0C3B7W7"/>
<feature type="region of interest" description="Disordered" evidence="1">
    <location>
        <begin position="80"/>
        <end position="110"/>
    </location>
</feature>
<protein>
    <submittedName>
        <fullName evidence="2">Uncharacterized protein</fullName>
    </submittedName>
</protein>
<accession>A0A0C3B7W7</accession>
<dbReference type="EMBL" id="KN833083">
    <property type="protein sequence ID" value="KIM73397.1"/>
    <property type="molecule type" value="Genomic_DNA"/>
</dbReference>
<feature type="compositionally biased region" description="Polar residues" evidence="1">
    <location>
        <begin position="204"/>
        <end position="217"/>
    </location>
</feature>
<reference evidence="2 3" key="1">
    <citation type="submission" date="2014-04" db="EMBL/GenBank/DDBJ databases">
        <authorList>
            <consortium name="DOE Joint Genome Institute"/>
            <person name="Kuo A."/>
            <person name="Tarkka M."/>
            <person name="Buscot F."/>
            <person name="Kohler A."/>
            <person name="Nagy L.G."/>
            <person name="Floudas D."/>
            <person name="Copeland A."/>
            <person name="Barry K.W."/>
            <person name="Cichocki N."/>
            <person name="Veneault-Fourrey C."/>
            <person name="LaButti K."/>
            <person name="Lindquist E.A."/>
            <person name="Lipzen A."/>
            <person name="Lundell T."/>
            <person name="Morin E."/>
            <person name="Murat C."/>
            <person name="Sun H."/>
            <person name="Tunlid A."/>
            <person name="Henrissat B."/>
            <person name="Grigoriev I.V."/>
            <person name="Hibbett D.S."/>
            <person name="Martin F."/>
            <person name="Nordberg H.P."/>
            <person name="Cantor M.N."/>
            <person name="Hua S.X."/>
        </authorList>
    </citation>
    <scope>NUCLEOTIDE SEQUENCE [LARGE SCALE GENOMIC DNA]</scope>
    <source>
        <strain evidence="2 3">F 1598</strain>
    </source>
</reference>
<dbReference type="HOGENOM" id="CLU_774139_0_0_1"/>
<organism evidence="2 3">
    <name type="scientific">Piloderma croceum (strain F 1598)</name>
    <dbReference type="NCBI Taxonomy" id="765440"/>
    <lineage>
        <taxon>Eukaryota</taxon>
        <taxon>Fungi</taxon>
        <taxon>Dikarya</taxon>
        <taxon>Basidiomycota</taxon>
        <taxon>Agaricomycotina</taxon>
        <taxon>Agaricomycetes</taxon>
        <taxon>Agaricomycetidae</taxon>
        <taxon>Atheliales</taxon>
        <taxon>Atheliaceae</taxon>
        <taxon>Piloderma</taxon>
    </lineage>
</organism>
<reference evidence="3" key="2">
    <citation type="submission" date="2015-01" db="EMBL/GenBank/DDBJ databases">
        <title>Evolutionary Origins and Diversification of the Mycorrhizal Mutualists.</title>
        <authorList>
            <consortium name="DOE Joint Genome Institute"/>
            <consortium name="Mycorrhizal Genomics Consortium"/>
            <person name="Kohler A."/>
            <person name="Kuo A."/>
            <person name="Nagy L.G."/>
            <person name="Floudas D."/>
            <person name="Copeland A."/>
            <person name="Barry K.W."/>
            <person name="Cichocki N."/>
            <person name="Veneault-Fourrey C."/>
            <person name="LaButti K."/>
            <person name="Lindquist E.A."/>
            <person name="Lipzen A."/>
            <person name="Lundell T."/>
            <person name="Morin E."/>
            <person name="Murat C."/>
            <person name="Riley R."/>
            <person name="Ohm R."/>
            <person name="Sun H."/>
            <person name="Tunlid A."/>
            <person name="Henrissat B."/>
            <person name="Grigoriev I.V."/>
            <person name="Hibbett D.S."/>
            <person name="Martin F."/>
        </authorList>
    </citation>
    <scope>NUCLEOTIDE SEQUENCE [LARGE SCALE GENOMIC DNA]</scope>
    <source>
        <strain evidence="3">F 1598</strain>
    </source>
</reference>
<feature type="region of interest" description="Disordered" evidence="1">
    <location>
        <begin position="264"/>
        <end position="284"/>
    </location>
</feature>
<keyword evidence="3" id="KW-1185">Reference proteome</keyword>
<gene>
    <name evidence="2" type="ORF">PILCRDRAFT_93072</name>
</gene>
<proteinExistence type="predicted"/>
<feature type="region of interest" description="Disordered" evidence="1">
    <location>
        <begin position="204"/>
        <end position="233"/>
    </location>
</feature>
<evidence type="ECO:0000256" key="1">
    <source>
        <dbReference type="SAM" id="MobiDB-lite"/>
    </source>
</evidence>
<dbReference type="AlphaFoldDB" id="A0A0C3B7W7"/>
<dbReference type="Proteomes" id="UP000054166">
    <property type="component" value="Unassembled WGS sequence"/>
</dbReference>